<dbReference type="InterPro" id="IPR036047">
    <property type="entry name" value="F-box-like_dom_sf"/>
</dbReference>
<dbReference type="InterPro" id="IPR000340">
    <property type="entry name" value="Dual-sp_phosphatase_cat-dom"/>
</dbReference>
<feature type="region of interest" description="Disordered" evidence="4">
    <location>
        <begin position="368"/>
        <end position="403"/>
    </location>
</feature>
<dbReference type="AlphaFoldDB" id="A0AAD5H463"/>
<dbReference type="GO" id="GO:0004721">
    <property type="term" value="F:phosphoprotein phosphatase activity"/>
    <property type="evidence" value="ECO:0007669"/>
    <property type="project" value="UniProtKB-KW"/>
</dbReference>
<feature type="domain" description="Tyrosine specific protein phosphatases" evidence="6">
    <location>
        <begin position="38"/>
        <end position="103"/>
    </location>
</feature>
<dbReference type="InterPro" id="IPR032675">
    <property type="entry name" value="LRR_dom_sf"/>
</dbReference>
<dbReference type="InterPro" id="IPR029006">
    <property type="entry name" value="ADF-H/Gelsolin-like_dom_sf"/>
</dbReference>
<organism evidence="8 9">
    <name type="scientific">Chlorella ohadii</name>
    <dbReference type="NCBI Taxonomy" id="2649997"/>
    <lineage>
        <taxon>Eukaryota</taxon>
        <taxon>Viridiplantae</taxon>
        <taxon>Chlorophyta</taxon>
        <taxon>core chlorophytes</taxon>
        <taxon>Trebouxiophyceae</taxon>
        <taxon>Chlorellales</taxon>
        <taxon>Chlorellaceae</taxon>
        <taxon>Chlorella clade</taxon>
        <taxon>Chlorella</taxon>
    </lineage>
</organism>
<dbReference type="Gene3D" id="3.80.10.10">
    <property type="entry name" value="Ribonuclease Inhibitor"/>
    <property type="match status" value="2"/>
</dbReference>
<feature type="compositionally biased region" description="Low complexity" evidence="4">
    <location>
        <begin position="386"/>
        <end position="399"/>
    </location>
</feature>
<sequence length="993" mass="106213">MCCVEESAGHREPTRLLHIRCNPALADTPGEDILCVLYDVFDFIEAALSSSGNSSGGGGGAPGRVLIHCSQGVSRSATLAIAYLMWKQGATYDDVFQAVKASRGVANPNIGFICQARLLLQWHKRRHAPVDSCRLWRVAPQSTAAPQYLVAKAVAAPRPSSLDPRGAFVLQGPASTAVWLGAACPEPFAAAAHRFAQQLQRYEGAPGPALVVRQGQEPEVFWTSLAAATAEGSGSRAGSPAAPGSAAAAGAAAAAAELVAAAAAGPVAVAENSAYDKDFELYARALTARTSGDGGDSARSGGRKTPREEGGEPGALSPNDRLRKQARGEQRPPSPGKRRREPQWDLSLSDLQPGISTDSAAAQLGKKERTLQEVTSPPALQRGHSSSDLLPAASLSDGSMTPRSRMWGQGKFAWLERLVRKGMLAACWRRACGGEMAVAPEPAITPAGTRSELYFVCCVLARSGDAQRTPSLNPFGSRTPMESLPDQLLGRIFADAGTQAGAAVTLVSRRWHHVFYSELALWRSLELTAASLNEAAEAGQACQWFAAKASLLRRVGDFVQHLSLSQMLEEESRGESDGIVLDMQQLAAGISAEWRLSSSVLAHLSPSTLQSLRLEWATVDAAAAAAMERLTSLTQLQIDCRGALPGCVIAALPSLQQLLSLDLWCGHLPGQLSTALQHLTRLTSLTCDSRRALPELSAVLPLAQLRQLRWMEERQSGVMQADLQQLLARLPHLERWDLISCRGMGDHASLEIGGAVLESCTAESCHWADGTELELELRTIESVPSLEGLVEAALPPRTEPSQLRTLAIMDGTLPLPAVLGCPFLGHLTRLVLSRCSFPDVGLLAGLEALLQQAPRLQDLSLLVYFDEPPLPAALVNRTGLRQLCLRYNFLTELPPGPYLHGLKVLDLGYNSWAVMPPALAAATSLTALSLANNPDLVLTTADVDGTLCRLPRLRRLYLDVSRVPPDVLGRLSACAPHLQVATLDPHRRLNEQE</sequence>
<dbReference type="Gene3D" id="3.90.190.10">
    <property type="entry name" value="Protein tyrosine phosphatase superfamily"/>
    <property type="match status" value="1"/>
</dbReference>
<dbReference type="Gene3D" id="3.40.20.10">
    <property type="entry name" value="Severin"/>
    <property type="match status" value="1"/>
</dbReference>
<dbReference type="SUPFAM" id="SSF52799">
    <property type="entry name" value="(Phosphotyrosine protein) phosphatases II"/>
    <property type="match status" value="1"/>
</dbReference>
<dbReference type="PANTHER" id="PTHR46381:SF2">
    <property type="entry name" value="MAP KINASE PHOSPHATASE"/>
    <property type="match status" value="1"/>
</dbReference>
<dbReference type="Proteomes" id="UP001205105">
    <property type="component" value="Unassembled WGS sequence"/>
</dbReference>
<evidence type="ECO:0000256" key="3">
    <source>
        <dbReference type="ARBA" id="ARBA00022912"/>
    </source>
</evidence>
<dbReference type="GO" id="GO:0005930">
    <property type="term" value="C:axoneme"/>
    <property type="evidence" value="ECO:0007669"/>
    <property type="project" value="UniProtKB-SubCell"/>
</dbReference>
<gene>
    <name evidence="8" type="ORF">COHA_007513</name>
</gene>
<comment type="subcellular location">
    <subcellularLocation>
        <location evidence="1">Cytoplasm</location>
        <location evidence="1">Cytoskeleton</location>
        <location evidence="1">Cilium axoneme</location>
    </subcellularLocation>
</comment>
<dbReference type="InterPro" id="IPR000387">
    <property type="entry name" value="Tyr_Pase_dom"/>
</dbReference>
<dbReference type="SMART" id="SM00195">
    <property type="entry name" value="DSPc"/>
    <property type="match status" value="1"/>
</dbReference>
<accession>A0AAD5H463</accession>
<feature type="domain" description="Tyrosine-protein phosphatase" evidence="5">
    <location>
        <begin position="1"/>
        <end position="125"/>
    </location>
</feature>
<dbReference type="Pfam" id="PF12937">
    <property type="entry name" value="F-box-like"/>
    <property type="match status" value="1"/>
</dbReference>
<dbReference type="Gene3D" id="1.20.1280.50">
    <property type="match status" value="1"/>
</dbReference>
<dbReference type="PROSITE" id="PS50056">
    <property type="entry name" value="TYR_PHOSPHATASE_2"/>
    <property type="match status" value="1"/>
</dbReference>
<dbReference type="InterPro" id="IPR001810">
    <property type="entry name" value="F-box_dom"/>
</dbReference>
<dbReference type="InterPro" id="IPR029021">
    <property type="entry name" value="Prot-tyrosine_phosphatase-like"/>
</dbReference>
<reference evidence="8" key="1">
    <citation type="submission" date="2020-11" db="EMBL/GenBank/DDBJ databases">
        <title>Chlorella ohadii genome sequencing and assembly.</title>
        <authorList>
            <person name="Murik O."/>
            <person name="Treves H."/>
            <person name="Kedem I."/>
            <person name="Shotland Y."/>
            <person name="Kaplan A."/>
        </authorList>
    </citation>
    <scope>NUCLEOTIDE SEQUENCE</scope>
    <source>
        <strain evidence="8">1</strain>
    </source>
</reference>
<evidence type="ECO:0000256" key="1">
    <source>
        <dbReference type="ARBA" id="ARBA00004430"/>
    </source>
</evidence>
<dbReference type="SUPFAM" id="SSF55753">
    <property type="entry name" value="Actin depolymerizing proteins"/>
    <property type="match status" value="1"/>
</dbReference>
<dbReference type="CDD" id="cd14498">
    <property type="entry name" value="DSP"/>
    <property type="match status" value="1"/>
</dbReference>
<evidence type="ECO:0000259" key="7">
    <source>
        <dbReference type="PROSITE" id="PS50181"/>
    </source>
</evidence>
<feature type="compositionally biased region" description="Basic and acidic residues" evidence="4">
    <location>
        <begin position="320"/>
        <end position="330"/>
    </location>
</feature>
<dbReference type="EMBL" id="JADXDR010000119">
    <property type="protein sequence ID" value="KAI7838717.1"/>
    <property type="molecule type" value="Genomic_DNA"/>
</dbReference>
<evidence type="ECO:0000313" key="8">
    <source>
        <dbReference type="EMBL" id="KAI7838717.1"/>
    </source>
</evidence>
<dbReference type="Pfam" id="PF00782">
    <property type="entry name" value="DSPc"/>
    <property type="match status" value="1"/>
</dbReference>
<evidence type="ECO:0000313" key="9">
    <source>
        <dbReference type="Proteomes" id="UP001205105"/>
    </source>
</evidence>
<dbReference type="PANTHER" id="PTHR46381">
    <property type="entry name" value="MKPA PROTEIN"/>
    <property type="match status" value="1"/>
</dbReference>
<dbReference type="PROSITE" id="PS50054">
    <property type="entry name" value="TYR_PHOSPHATASE_DUAL"/>
    <property type="match status" value="1"/>
</dbReference>
<feature type="domain" description="F-box" evidence="7">
    <location>
        <begin position="478"/>
        <end position="525"/>
    </location>
</feature>
<comment type="caution">
    <text evidence="8">The sequence shown here is derived from an EMBL/GenBank/DDBJ whole genome shotgun (WGS) entry which is preliminary data.</text>
</comment>
<evidence type="ECO:0000259" key="6">
    <source>
        <dbReference type="PROSITE" id="PS50056"/>
    </source>
</evidence>
<protein>
    <submittedName>
        <fullName evidence="8">Uncharacterized protein</fullName>
    </submittedName>
</protein>
<evidence type="ECO:0000256" key="2">
    <source>
        <dbReference type="ARBA" id="ARBA00022801"/>
    </source>
</evidence>
<keyword evidence="2" id="KW-0378">Hydrolase</keyword>
<evidence type="ECO:0000256" key="4">
    <source>
        <dbReference type="SAM" id="MobiDB-lite"/>
    </source>
</evidence>
<feature type="region of interest" description="Disordered" evidence="4">
    <location>
        <begin position="289"/>
        <end position="355"/>
    </location>
</feature>
<proteinExistence type="predicted"/>
<dbReference type="PROSITE" id="PS00383">
    <property type="entry name" value="TYR_PHOSPHATASE_1"/>
    <property type="match status" value="1"/>
</dbReference>
<dbReference type="SUPFAM" id="SSF81383">
    <property type="entry name" value="F-box domain"/>
    <property type="match status" value="1"/>
</dbReference>
<keyword evidence="3" id="KW-0904">Protein phosphatase</keyword>
<keyword evidence="9" id="KW-1185">Reference proteome</keyword>
<name>A0AAD5H463_9CHLO</name>
<dbReference type="SUPFAM" id="SSF52047">
    <property type="entry name" value="RNI-like"/>
    <property type="match status" value="1"/>
</dbReference>
<dbReference type="InterPro" id="IPR020422">
    <property type="entry name" value="TYR_PHOSPHATASE_DUAL_dom"/>
</dbReference>
<dbReference type="PROSITE" id="PS50181">
    <property type="entry name" value="FBOX"/>
    <property type="match status" value="1"/>
</dbReference>
<evidence type="ECO:0000259" key="5">
    <source>
        <dbReference type="PROSITE" id="PS50054"/>
    </source>
</evidence>
<dbReference type="InterPro" id="IPR016130">
    <property type="entry name" value="Tyr_Pase_AS"/>
</dbReference>